<gene>
    <name evidence="1" type="ORF">Amme_015_041</name>
</gene>
<dbReference type="RefSeq" id="WP_042056522.1">
    <property type="nucleotide sequence ID" value="NZ_BAND01000015.1"/>
</dbReference>
<protein>
    <recommendedName>
        <fullName evidence="3">DUF4410 domain-containing protein</fullName>
    </recommendedName>
</protein>
<evidence type="ECO:0008006" key="3">
    <source>
        <dbReference type="Google" id="ProtNLM"/>
    </source>
</evidence>
<name>A0A023D296_ACIMT</name>
<reference evidence="1 2" key="2">
    <citation type="journal article" date="2014" name="FEMS Microbiol. Lett.">
        <title>Draft genomic DNA sequence of the facultatively methylotrophic bacterium Acidomonas methanolica type strain MB58.</title>
        <authorList>
            <person name="Higashiura N."/>
            <person name="Hadano H."/>
            <person name="Hirakawa H."/>
            <person name="Matsutani M."/>
            <person name="Takabe S."/>
            <person name="Matsushita K."/>
            <person name="Azuma Y."/>
        </authorList>
    </citation>
    <scope>NUCLEOTIDE SEQUENCE [LARGE SCALE GENOMIC DNA]</scope>
    <source>
        <strain evidence="1 2">MB58</strain>
    </source>
</reference>
<sequence>MTHAHPASATRSTTLAGLASILTLLLLGGCAGATVSSRRPGAVTPFAALSPPEVVFVAVTGPDATISRADAALASSLIPALRKAGIPAALQLPGISDPTYPILRVALARVDPGNAMERTMIGFGAGRSTLAAHVRLDDPRRVDRTPATAFDIEADSGRKPGLIVPAAVTLGTAVPIHMAIGGGLDLLLGRRQGTDSDLNNAAAAITREVLACYQAMGWSAPA</sequence>
<dbReference type="Pfam" id="PF14366">
    <property type="entry name" value="DUF4410"/>
    <property type="match status" value="1"/>
</dbReference>
<dbReference type="Proteomes" id="UP000019760">
    <property type="component" value="Unassembled WGS sequence"/>
</dbReference>
<evidence type="ECO:0000313" key="1">
    <source>
        <dbReference type="EMBL" id="GAJ28174.1"/>
    </source>
</evidence>
<dbReference type="AlphaFoldDB" id="A0A023D296"/>
<evidence type="ECO:0000313" key="2">
    <source>
        <dbReference type="Proteomes" id="UP000019760"/>
    </source>
</evidence>
<proteinExistence type="predicted"/>
<reference evidence="2" key="1">
    <citation type="journal article" date="2014" name="FEMS Microbiol. Lett.">
        <title>Draft Genomic DNA Sequence of the Facultatively Methylotrophic Bacterium Acidomonas methanolica type strain MB58.</title>
        <authorList>
            <person name="Higashiura N."/>
            <person name="Hadano H."/>
            <person name="Hirakawa H."/>
            <person name="Matsutani M."/>
            <person name="Takabe S."/>
            <person name="Matsushita K."/>
            <person name="Azuma Y."/>
        </authorList>
    </citation>
    <scope>NUCLEOTIDE SEQUENCE [LARGE SCALE GENOMIC DNA]</scope>
    <source>
        <strain evidence="2">MB58</strain>
    </source>
</reference>
<organism evidence="1 2">
    <name type="scientific">Acidomonas methanolica NBRC 104435</name>
    <dbReference type="NCBI Taxonomy" id="1231351"/>
    <lineage>
        <taxon>Bacteria</taxon>
        <taxon>Pseudomonadati</taxon>
        <taxon>Pseudomonadota</taxon>
        <taxon>Alphaproteobacteria</taxon>
        <taxon>Acetobacterales</taxon>
        <taxon>Acetobacteraceae</taxon>
        <taxon>Acidomonas</taxon>
    </lineage>
</organism>
<accession>A0A023D296</accession>
<dbReference type="EMBL" id="BAND01000015">
    <property type="protein sequence ID" value="GAJ28174.1"/>
    <property type="molecule type" value="Genomic_DNA"/>
</dbReference>
<dbReference type="InterPro" id="IPR025522">
    <property type="entry name" value="DUF4410"/>
</dbReference>
<keyword evidence="2" id="KW-1185">Reference proteome</keyword>
<comment type="caution">
    <text evidence="1">The sequence shown here is derived from an EMBL/GenBank/DDBJ whole genome shotgun (WGS) entry which is preliminary data.</text>
</comment>
<dbReference type="OrthoDB" id="7282145at2"/>